<dbReference type="Proteomes" id="UP000628017">
    <property type="component" value="Unassembled WGS sequence"/>
</dbReference>
<comment type="pathway">
    <text evidence="1">Cofactor biosynthesis; adenosylcobalamin biosynthesis.</text>
</comment>
<protein>
    <submittedName>
        <fullName evidence="6">Precorrin-8X methylmutase</fullName>
    </submittedName>
</protein>
<keyword evidence="4" id="KW-0413">Isomerase</keyword>
<dbReference type="AlphaFoldDB" id="A0A916QW36"/>
<reference evidence="6" key="1">
    <citation type="journal article" date="2014" name="Int. J. Syst. Evol. Microbiol.">
        <title>Complete genome sequence of Corynebacterium casei LMG S-19264T (=DSM 44701T), isolated from a smear-ripened cheese.</title>
        <authorList>
            <consortium name="US DOE Joint Genome Institute (JGI-PGF)"/>
            <person name="Walter F."/>
            <person name="Albersmeier A."/>
            <person name="Kalinowski J."/>
            <person name="Ruckert C."/>
        </authorList>
    </citation>
    <scope>NUCLEOTIDE SEQUENCE</scope>
    <source>
        <strain evidence="6">CGMCC 1.15880</strain>
    </source>
</reference>
<evidence type="ECO:0000256" key="2">
    <source>
        <dbReference type="ARBA" id="ARBA00009774"/>
    </source>
</evidence>
<reference evidence="6" key="2">
    <citation type="submission" date="2020-09" db="EMBL/GenBank/DDBJ databases">
        <authorList>
            <person name="Sun Q."/>
            <person name="Zhou Y."/>
        </authorList>
    </citation>
    <scope>NUCLEOTIDE SEQUENCE</scope>
    <source>
        <strain evidence="6">CGMCC 1.15880</strain>
    </source>
</reference>
<organism evidence="6 7">
    <name type="scientific">Neptunicoccus cionae</name>
    <dbReference type="NCBI Taxonomy" id="2035344"/>
    <lineage>
        <taxon>Bacteria</taxon>
        <taxon>Pseudomonadati</taxon>
        <taxon>Pseudomonadota</taxon>
        <taxon>Alphaproteobacteria</taxon>
        <taxon>Rhodobacterales</taxon>
        <taxon>Paracoccaceae</taxon>
        <taxon>Neptunicoccus</taxon>
    </lineage>
</organism>
<evidence type="ECO:0000256" key="4">
    <source>
        <dbReference type="ARBA" id="ARBA00023235"/>
    </source>
</evidence>
<comment type="similarity">
    <text evidence="2">Belongs to the CobH/CbiC family.</text>
</comment>
<dbReference type="EMBL" id="BMKA01000002">
    <property type="protein sequence ID" value="GGA16004.1"/>
    <property type="molecule type" value="Genomic_DNA"/>
</dbReference>
<sequence>MRNGAKPPRPLPYERTPSAIYAQSFATVRAEASLDRFPEEMQAMVIRLIHSCGMVEIADRLAFSPDAFAAGRDALRAGAPVLCDCEMVGAGIIRRYLPAENDVIVTLNDPTVPDLAQRIENTRSAAAVELWQDHIEGAVVAIGNAPTALFHLLELLDQGWPKPACILGFPVGFVGAAESKAELAARPRGCDFVALRGRKGGSAIASSAVNALAAGLVEEKR</sequence>
<evidence type="ECO:0000256" key="1">
    <source>
        <dbReference type="ARBA" id="ARBA00004953"/>
    </source>
</evidence>
<dbReference type="SUPFAM" id="SSF63965">
    <property type="entry name" value="Precorrin-8X methylmutase CbiC/CobH"/>
    <property type="match status" value="1"/>
</dbReference>
<evidence type="ECO:0000313" key="6">
    <source>
        <dbReference type="EMBL" id="GGA16004.1"/>
    </source>
</evidence>
<dbReference type="InterPro" id="IPR036588">
    <property type="entry name" value="CobH/CbiC_sf"/>
</dbReference>
<dbReference type="Pfam" id="PF02570">
    <property type="entry name" value="CbiC"/>
    <property type="match status" value="1"/>
</dbReference>
<dbReference type="PANTHER" id="PTHR43588">
    <property type="entry name" value="COBALT-PRECORRIN-8 METHYLMUTASE"/>
    <property type="match status" value="1"/>
</dbReference>
<evidence type="ECO:0000259" key="5">
    <source>
        <dbReference type="Pfam" id="PF02570"/>
    </source>
</evidence>
<gene>
    <name evidence="6" type="primary">cobH</name>
    <name evidence="6" type="ORF">GCM10011498_15500</name>
</gene>
<keyword evidence="7" id="KW-1185">Reference proteome</keyword>
<accession>A0A916QW36</accession>
<evidence type="ECO:0000313" key="7">
    <source>
        <dbReference type="Proteomes" id="UP000628017"/>
    </source>
</evidence>
<dbReference type="Gene3D" id="3.40.50.10230">
    <property type="entry name" value="Cobalamin biosynthesis CobH/CbiC, precorrin-8X methylmutase"/>
    <property type="match status" value="1"/>
</dbReference>
<proteinExistence type="inferred from homology"/>
<evidence type="ECO:0000256" key="3">
    <source>
        <dbReference type="ARBA" id="ARBA00022573"/>
    </source>
</evidence>
<dbReference type="NCBIfam" id="NF006136">
    <property type="entry name" value="PRK08285.1"/>
    <property type="match status" value="1"/>
</dbReference>
<comment type="caution">
    <text evidence="6">The sequence shown here is derived from an EMBL/GenBank/DDBJ whole genome shotgun (WGS) entry which is preliminary data.</text>
</comment>
<dbReference type="PANTHER" id="PTHR43588:SF1">
    <property type="entry name" value="COBALT-PRECORRIN-8 METHYLMUTASE"/>
    <property type="match status" value="1"/>
</dbReference>
<dbReference type="GO" id="GO:0016993">
    <property type="term" value="F:precorrin-8X methylmutase activity"/>
    <property type="evidence" value="ECO:0007669"/>
    <property type="project" value="InterPro"/>
</dbReference>
<dbReference type="InterPro" id="IPR003722">
    <property type="entry name" value="Cbl_synth_CobH/CbiC"/>
</dbReference>
<dbReference type="RefSeq" id="WP_188672977.1">
    <property type="nucleotide sequence ID" value="NZ_BMKA01000002.1"/>
</dbReference>
<feature type="domain" description="Cobalamin biosynthesis precorrin-8X methylmutase CobH/CbiC" evidence="5">
    <location>
        <begin position="20"/>
        <end position="213"/>
    </location>
</feature>
<dbReference type="GO" id="GO:0009236">
    <property type="term" value="P:cobalamin biosynthetic process"/>
    <property type="evidence" value="ECO:0007669"/>
    <property type="project" value="UniProtKB-KW"/>
</dbReference>
<name>A0A916QW36_9RHOB</name>
<keyword evidence="3" id="KW-0169">Cobalamin biosynthesis</keyword>